<keyword evidence="2" id="KW-0812">Transmembrane</keyword>
<accession>A0A0K6H0G6</accession>
<organism evidence="3 4">
    <name type="scientific">Pseudidiomarina woesei</name>
    <dbReference type="NCBI Taxonomy" id="1381080"/>
    <lineage>
        <taxon>Bacteria</taxon>
        <taxon>Pseudomonadati</taxon>
        <taxon>Pseudomonadota</taxon>
        <taxon>Gammaproteobacteria</taxon>
        <taxon>Alteromonadales</taxon>
        <taxon>Idiomarinaceae</taxon>
        <taxon>Pseudidiomarina</taxon>
    </lineage>
</organism>
<dbReference type="Pfam" id="PF02325">
    <property type="entry name" value="CCB3_YggT"/>
    <property type="match status" value="2"/>
</dbReference>
<name>A0A0K6H0G6_9GAMM</name>
<feature type="transmembrane region" description="Helical" evidence="2">
    <location>
        <begin position="6"/>
        <end position="25"/>
    </location>
</feature>
<sequence>MDALNFLIEIAFDLFLITVLLRIWLQASRADFYNPMSQFVVKVTNPLILPLRRILPTLGHWDLASIVLAYVVGIGKIIALSSLTAGMLPMVSDIIIMGLAVVLFQFLSLLFWITIIRAIMSWFNTGYHPMTALMAQLTEPFLAPIRRLIPPIGGLDLSVLVLIVAIQFARILLNNLFSMGMGL</sequence>
<dbReference type="RefSeq" id="WP_055438560.1">
    <property type="nucleotide sequence ID" value="NZ_CYHB01000002.1"/>
</dbReference>
<dbReference type="EMBL" id="CYHB01000002">
    <property type="protein sequence ID" value="CUA84316.1"/>
    <property type="molecule type" value="Genomic_DNA"/>
</dbReference>
<evidence type="ECO:0000313" key="4">
    <source>
        <dbReference type="Proteomes" id="UP000182598"/>
    </source>
</evidence>
<evidence type="ECO:0000256" key="1">
    <source>
        <dbReference type="ARBA" id="ARBA00010894"/>
    </source>
</evidence>
<evidence type="ECO:0000256" key="2">
    <source>
        <dbReference type="SAM" id="Phobius"/>
    </source>
</evidence>
<evidence type="ECO:0000313" key="3">
    <source>
        <dbReference type="EMBL" id="CUA84316.1"/>
    </source>
</evidence>
<dbReference type="InterPro" id="IPR003425">
    <property type="entry name" value="CCB3/YggT"/>
</dbReference>
<feature type="transmembrane region" description="Helical" evidence="2">
    <location>
        <begin position="154"/>
        <end position="173"/>
    </location>
</feature>
<feature type="transmembrane region" description="Helical" evidence="2">
    <location>
        <begin position="63"/>
        <end position="88"/>
    </location>
</feature>
<dbReference type="GO" id="GO:0016020">
    <property type="term" value="C:membrane"/>
    <property type="evidence" value="ECO:0007669"/>
    <property type="project" value="InterPro"/>
</dbReference>
<dbReference type="OrthoDB" id="9806665at2"/>
<keyword evidence="2" id="KW-0472">Membrane</keyword>
<dbReference type="Proteomes" id="UP000182598">
    <property type="component" value="Unassembled WGS sequence"/>
</dbReference>
<proteinExistence type="inferred from homology"/>
<protein>
    <submittedName>
        <fullName evidence="3">Uncharacterized conserved protein YggT, Ycf19 family</fullName>
    </submittedName>
</protein>
<comment type="similarity">
    <text evidence="1">Belongs to the YggT family.</text>
</comment>
<gene>
    <name evidence="3" type="ORF">Ga0061064_0865</name>
</gene>
<feature type="transmembrane region" description="Helical" evidence="2">
    <location>
        <begin position="94"/>
        <end position="120"/>
    </location>
</feature>
<dbReference type="PANTHER" id="PTHR33219">
    <property type="entry name" value="YLMG HOMOLOG PROTEIN 2, CHLOROPLASTIC"/>
    <property type="match status" value="1"/>
</dbReference>
<keyword evidence="4" id="KW-1185">Reference proteome</keyword>
<dbReference type="AlphaFoldDB" id="A0A0K6H0G6"/>
<keyword evidence="2" id="KW-1133">Transmembrane helix</keyword>
<reference evidence="4" key="1">
    <citation type="submission" date="2015-08" db="EMBL/GenBank/DDBJ databases">
        <authorList>
            <person name="Varghese N."/>
        </authorList>
    </citation>
    <scope>NUCLEOTIDE SEQUENCE [LARGE SCALE GENOMIC DNA]</scope>
    <source>
        <strain evidence="4">DSM 27808</strain>
    </source>
</reference>
<dbReference type="PANTHER" id="PTHR33219:SF14">
    <property type="entry name" value="PROTEIN COFACTOR ASSEMBLY OF COMPLEX C SUBUNIT B CCB3, CHLOROPLASTIC-RELATED"/>
    <property type="match status" value="1"/>
</dbReference>